<protein>
    <submittedName>
        <fullName evidence="3">Uncharacterized protein LOC103714790 isoform X2</fullName>
    </submittedName>
</protein>
<name>A0A8B9AH81_PHODC</name>
<dbReference type="SMART" id="SM01271">
    <property type="entry name" value="LSM14"/>
    <property type="match status" value="1"/>
</dbReference>
<organism evidence="2 3">
    <name type="scientific">Phoenix dactylifera</name>
    <name type="common">Date palm</name>
    <dbReference type="NCBI Taxonomy" id="42345"/>
    <lineage>
        <taxon>Eukaryota</taxon>
        <taxon>Viridiplantae</taxon>
        <taxon>Streptophyta</taxon>
        <taxon>Embryophyta</taxon>
        <taxon>Tracheophyta</taxon>
        <taxon>Spermatophyta</taxon>
        <taxon>Magnoliopsida</taxon>
        <taxon>Liliopsida</taxon>
        <taxon>Arecaceae</taxon>
        <taxon>Coryphoideae</taxon>
        <taxon>Phoeniceae</taxon>
        <taxon>Phoenix</taxon>
    </lineage>
</organism>
<dbReference type="InterPro" id="IPR010920">
    <property type="entry name" value="LSM_dom_sf"/>
</dbReference>
<dbReference type="Proteomes" id="UP000228380">
    <property type="component" value="Chromosome 6"/>
</dbReference>
<sequence>MNPSAVGPEVDNICLRIPSPIPQPHRAPPPPTPPGTPPLLLQVGADSIEGGALGDGSGVLAAYAPDLAPLMSDEVWFGVGSFSVLNAQPCFPEIQLPDMPLSFLFFFHRSPGFPGSRRLRLFLTWILSLMSSPTPPSALSSSPSSIPATRVEDRRLVDPTAAIRRQRRRMPCPPRSQGLEKRGMNSLISLTSKAEIHYEGVLVSINLEESTIALRNGFSTSWIQIYEFERKDQQKQIISLQNYSIENVYTFQKIFIFFKK</sequence>
<dbReference type="SUPFAM" id="SSF50182">
    <property type="entry name" value="Sm-like ribonucleoproteins"/>
    <property type="match status" value="1"/>
</dbReference>
<reference evidence="3" key="2">
    <citation type="submission" date="2025-08" db="UniProtKB">
        <authorList>
            <consortium name="RefSeq"/>
        </authorList>
    </citation>
    <scope>IDENTIFICATION</scope>
    <source>
        <tissue evidence="3">Young leaves</tissue>
    </source>
</reference>
<dbReference type="AlphaFoldDB" id="A0A8B9AH81"/>
<reference evidence="2" key="1">
    <citation type="journal article" date="2019" name="Nat. Commun.">
        <title>Genome-wide association mapping of date palm fruit traits.</title>
        <authorList>
            <person name="Hazzouri K.M."/>
            <person name="Gros-Balthazard M."/>
            <person name="Flowers J.M."/>
            <person name="Copetti D."/>
            <person name="Lemansour A."/>
            <person name="Lebrun M."/>
            <person name="Masmoudi K."/>
            <person name="Ferrand S."/>
            <person name="Dhar M.I."/>
            <person name="Fresquez Z.A."/>
            <person name="Rosas U."/>
            <person name="Zhang J."/>
            <person name="Talag J."/>
            <person name="Lee S."/>
            <person name="Kudrna D."/>
            <person name="Powell R.F."/>
            <person name="Leitch I.J."/>
            <person name="Krueger R.R."/>
            <person name="Wing R.A."/>
            <person name="Amiri K.M.A."/>
            <person name="Purugganan M.D."/>
        </authorList>
    </citation>
    <scope>NUCLEOTIDE SEQUENCE [LARGE SCALE GENOMIC DNA]</scope>
    <source>
        <strain evidence="2">cv. Khalas</strain>
    </source>
</reference>
<keyword evidence="2" id="KW-1185">Reference proteome</keyword>
<feature type="domain" description="Lsm14-like N-terminal" evidence="1">
    <location>
        <begin position="184"/>
        <end position="242"/>
    </location>
</feature>
<dbReference type="InterPro" id="IPR025609">
    <property type="entry name" value="Lsm14-like_N"/>
</dbReference>
<evidence type="ECO:0000259" key="1">
    <source>
        <dbReference type="SMART" id="SM01271"/>
    </source>
</evidence>
<dbReference type="Pfam" id="PF12701">
    <property type="entry name" value="LSM14"/>
    <property type="match status" value="1"/>
</dbReference>
<evidence type="ECO:0000313" key="2">
    <source>
        <dbReference type="Proteomes" id="UP000228380"/>
    </source>
</evidence>
<dbReference type="GeneID" id="103714790"/>
<evidence type="ECO:0000313" key="3">
    <source>
        <dbReference type="RefSeq" id="XP_038983338.1"/>
    </source>
</evidence>
<gene>
    <name evidence="3" type="primary">LOC103714790</name>
</gene>
<dbReference type="RefSeq" id="XP_038983338.1">
    <property type="nucleotide sequence ID" value="XM_039127410.1"/>
</dbReference>
<accession>A0A8B9AH81</accession>
<proteinExistence type="predicted"/>
<dbReference type="Gene3D" id="2.30.30.100">
    <property type="match status" value="1"/>
</dbReference>